<feature type="compositionally biased region" description="Polar residues" evidence="1">
    <location>
        <begin position="152"/>
        <end position="166"/>
    </location>
</feature>
<reference evidence="2 3" key="1">
    <citation type="submission" date="2016-10" db="EMBL/GenBank/DDBJ databases">
        <authorList>
            <person name="de Groot N.N."/>
        </authorList>
    </citation>
    <scope>NUCLEOTIDE SEQUENCE [LARGE SCALE GENOMIC DNA]</scope>
    <source>
        <strain evidence="2 3">DSM 44892</strain>
    </source>
</reference>
<accession>A0A1G8MRS2</accession>
<sequence length="238" mass="24791">MNCSRLRGSRLRVRVLAGLSLALVSVVAAVGCGQTIVGTATASEEMVDGARGGDLSGLLLDPAAFPPQYPAIVLPPSAVAQAAPDLTGVPPGAVVDPLECMPDVQGYGPDRTVMAVGTDETSRSTITVEVARVRESLPEWTERHRECEDITVSSSGATSEVQTRSTPARPVSAEDSAALRRTVTSGGESTPVRQSMLTLVAQTEDIRVLATLMYFGDRQPDTAALDDVFVEAIGAAGL</sequence>
<dbReference type="RefSeq" id="WP_246442750.1">
    <property type="nucleotide sequence ID" value="NZ_CP048813.1"/>
</dbReference>
<feature type="region of interest" description="Disordered" evidence="1">
    <location>
        <begin position="152"/>
        <end position="190"/>
    </location>
</feature>
<keyword evidence="3" id="KW-1185">Reference proteome</keyword>
<name>A0A1G8MRS2_9NOCA</name>
<gene>
    <name evidence="2" type="ORF">SAMN05444695_11052</name>
</gene>
<evidence type="ECO:0008006" key="4">
    <source>
        <dbReference type="Google" id="ProtNLM"/>
    </source>
</evidence>
<dbReference type="Proteomes" id="UP000183263">
    <property type="component" value="Unassembled WGS sequence"/>
</dbReference>
<dbReference type="AlphaFoldDB" id="A0A1G8MRS2"/>
<evidence type="ECO:0000313" key="3">
    <source>
        <dbReference type="Proteomes" id="UP000183263"/>
    </source>
</evidence>
<dbReference type="EMBL" id="FNDN01000010">
    <property type="protein sequence ID" value="SDI70748.1"/>
    <property type="molecule type" value="Genomic_DNA"/>
</dbReference>
<evidence type="ECO:0000313" key="2">
    <source>
        <dbReference type="EMBL" id="SDI70748.1"/>
    </source>
</evidence>
<protein>
    <recommendedName>
        <fullName evidence="4">Sensor domain-containing protein</fullName>
    </recommendedName>
</protein>
<proteinExistence type="predicted"/>
<organism evidence="2 3">
    <name type="scientific">Rhodococcus triatomae</name>
    <dbReference type="NCBI Taxonomy" id="300028"/>
    <lineage>
        <taxon>Bacteria</taxon>
        <taxon>Bacillati</taxon>
        <taxon>Actinomycetota</taxon>
        <taxon>Actinomycetes</taxon>
        <taxon>Mycobacteriales</taxon>
        <taxon>Nocardiaceae</taxon>
        <taxon>Rhodococcus</taxon>
    </lineage>
</organism>
<evidence type="ECO:0000256" key="1">
    <source>
        <dbReference type="SAM" id="MobiDB-lite"/>
    </source>
</evidence>
<dbReference type="PROSITE" id="PS51257">
    <property type="entry name" value="PROKAR_LIPOPROTEIN"/>
    <property type="match status" value="1"/>
</dbReference>